<name>A0A068RXP1_9FUNG</name>
<dbReference type="PANTHER" id="PTHR14237">
    <property type="entry name" value="MOLYBDOPTERIN COFACTOR SULFURASE MOSC"/>
    <property type="match status" value="1"/>
</dbReference>
<dbReference type="InterPro" id="IPR011037">
    <property type="entry name" value="Pyrv_Knase-like_insert_dom_sf"/>
</dbReference>
<dbReference type="GO" id="GO:0030170">
    <property type="term" value="F:pyridoxal phosphate binding"/>
    <property type="evidence" value="ECO:0007669"/>
    <property type="project" value="InterPro"/>
</dbReference>
<dbReference type="GO" id="GO:0003824">
    <property type="term" value="F:catalytic activity"/>
    <property type="evidence" value="ECO:0007669"/>
    <property type="project" value="InterPro"/>
</dbReference>
<dbReference type="InterPro" id="IPR005303">
    <property type="entry name" value="MOCOS_middle"/>
</dbReference>
<dbReference type="Proteomes" id="UP000027586">
    <property type="component" value="Unassembled WGS sequence"/>
</dbReference>
<dbReference type="SUPFAM" id="SSF50800">
    <property type="entry name" value="PK beta-barrel domain-like"/>
    <property type="match status" value="1"/>
</dbReference>
<dbReference type="PROSITE" id="PS51340">
    <property type="entry name" value="MOSC"/>
    <property type="match status" value="1"/>
</dbReference>
<gene>
    <name evidence="3" type="ORF">LCOR_05992.1</name>
</gene>
<keyword evidence="4" id="KW-1185">Reference proteome</keyword>
<comment type="caution">
    <text evidence="3">The sequence shown here is derived from an EMBL/GenBank/DDBJ whole genome shotgun (WGS) entry which is preliminary data.</text>
</comment>
<evidence type="ECO:0000259" key="2">
    <source>
        <dbReference type="PROSITE" id="PS51340"/>
    </source>
</evidence>
<feature type="region of interest" description="Disordered" evidence="1">
    <location>
        <begin position="314"/>
        <end position="334"/>
    </location>
</feature>
<dbReference type="EMBL" id="CBTN010000025">
    <property type="protein sequence ID" value="CDH54774.1"/>
    <property type="molecule type" value="Genomic_DNA"/>
</dbReference>
<dbReference type="SUPFAM" id="SSF141673">
    <property type="entry name" value="MOSC N-terminal domain-like"/>
    <property type="match status" value="1"/>
</dbReference>
<dbReference type="Pfam" id="PF03476">
    <property type="entry name" value="MOSC_N"/>
    <property type="match status" value="1"/>
</dbReference>
<organism evidence="3 4">
    <name type="scientific">Lichtheimia corymbifera JMRC:FSU:9682</name>
    <dbReference type="NCBI Taxonomy" id="1263082"/>
    <lineage>
        <taxon>Eukaryota</taxon>
        <taxon>Fungi</taxon>
        <taxon>Fungi incertae sedis</taxon>
        <taxon>Mucoromycota</taxon>
        <taxon>Mucoromycotina</taxon>
        <taxon>Mucoromycetes</taxon>
        <taxon>Mucorales</taxon>
        <taxon>Lichtheimiaceae</taxon>
        <taxon>Lichtheimia</taxon>
    </lineage>
</organism>
<evidence type="ECO:0000256" key="1">
    <source>
        <dbReference type="SAM" id="MobiDB-lite"/>
    </source>
</evidence>
<dbReference type="InterPro" id="IPR005302">
    <property type="entry name" value="MoCF_Sase_C"/>
</dbReference>
<protein>
    <submittedName>
        <fullName evidence="3">Fe-s protein</fullName>
    </submittedName>
</protein>
<dbReference type="STRING" id="1263082.A0A068RXP1"/>
<evidence type="ECO:0000313" key="4">
    <source>
        <dbReference type="Proteomes" id="UP000027586"/>
    </source>
</evidence>
<sequence length="334" mass="36804">MPVAAQPTLSAIRIYPVKSCHCVQLDECEIGALGPKHDRRFMFIEESNKRFITQRKYSSMALIRPLVDVENDTLTLTGPGQPDLTLPLTPPKEENNRLTVTVWKDTITAYDMGDAAAAWIGKFFKDHRQHNQMNPHSDDGGMGGVGPDVPPARLVAIDEQDYSRPSHDRLPGIHTAFSDSSPISFGCESSLEDVNGNLIQSGLSKGQSIPIDRFRNNLTISGTVAWDEDEWLVVQIGEVTFYVMRPTARCTVPGFNQDTGIKDDWGKSGVLDYLKVKRNLTTNPKQGYFCVDAAPLTKGTIRVGDPVKILERIPADKVERPVGPPPSSSSSNDN</sequence>
<accession>A0A068RXP1</accession>
<dbReference type="Pfam" id="PF03473">
    <property type="entry name" value="MOSC"/>
    <property type="match status" value="1"/>
</dbReference>
<dbReference type="VEuPathDB" id="FungiDB:LCOR_05992.1"/>
<dbReference type="GO" id="GO:0030151">
    <property type="term" value="F:molybdenum ion binding"/>
    <property type="evidence" value="ECO:0007669"/>
    <property type="project" value="InterPro"/>
</dbReference>
<dbReference type="OrthoDB" id="17255at2759"/>
<proteinExistence type="predicted"/>
<evidence type="ECO:0000313" key="3">
    <source>
        <dbReference type="EMBL" id="CDH54774.1"/>
    </source>
</evidence>
<dbReference type="PANTHER" id="PTHR14237:SF19">
    <property type="entry name" value="MITOCHONDRIAL AMIDOXIME REDUCING COMPONENT 1"/>
    <property type="match status" value="1"/>
</dbReference>
<feature type="domain" description="MOSC" evidence="2">
    <location>
        <begin position="160"/>
        <end position="310"/>
    </location>
</feature>
<reference evidence="3" key="1">
    <citation type="submission" date="2013-08" db="EMBL/GenBank/DDBJ databases">
        <title>Gene expansion shapes genome architecture in the human pathogen Lichtheimia corymbifera: an evolutionary genomics analysis in the ancient terrestrial Mucorales (Mucoromycotina).</title>
        <authorList>
            <person name="Schwartze V.U."/>
            <person name="Winter S."/>
            <person name="Shelest E."/>
            <person name="Marcet-Houben M."/>
            <person name="Horn F."/>
            <person name="Wehner S."/>
            <person name="Hoffmann K."/>
            <person name="Riege K."/>
            <person name="Sammeth M."/>
            <person name="Nowrousian M."/>
            <person name="Valiante V."/>
            <person name="Linde J."/>
            <person name="Jacobsen I.D."/>
            <person name="Marz M."/>
            <person name="Brakhage A.A."/>
            <person name="Gabaldon T."/>
            <person name="Bocker S."/>
            <person name="Voigt K."/>
        </authorList>
    </citation>
    <scope>NUCLEOTIDE SEQUENCE [LARGE SCALE GENOMIC DNA]</scope>
    <source>
        <strain evidence="3">FSU 9682</strain>
    </source>
</reference>
<dbReference type="AlphaFoldDB" id="A0A068RXP1"/>